<keyword evidence="5" id="KW-0479">Metal-binding</keyword>
<accession>A0A0D2KBX6</accession>
<evidence type="ECO:0000256" key="4">
    <source>
        <dbReference type="ARBA" id="ARBA00022692"/>
    </source>
</evidence>
<dbReference type="Pfam" id="PF25563">
    <property type="entry name" value="TPR_SYVN1_N"/>
    <property type="match status" value="1"/>
</dbReference>
<dbReference type="GO" id="GO:0061630">
    <property type="term" value="F:ubiquitin protein ligase activity"/>
    <property type="evidence" value="ECO:0007669"/>
    <property type="project" value="UniProtKB-EC"/>
</dbReference>
<keyword evidence="3" id="KW-0808">Transferase</keyword>
<comment type="pathway">
    <text evidence="2">Protein modification; protein ubiquitination.</text>
</comment>
<evidence type="ECO:0000313" key="12">
    <source>
        <dbReference type="EMBL" id="KIY93388.1"/>
    </source>
</evidence>
<dbReference type="EC" id="6.3.2.19" evidence="12"/>
<dbReference type="InterPro" id="IPR050731">
    <property type="entry name" value="HRD1_E3_ubiq-ligases"/>
</dbReference>
<reference evidence="12 13" key="1">
    <citation type="journal article" date="2013" name="BMC Genomics">
        <title>Reconstruction of the lipid metabolism for the microalga Monoraphidium neglectum from its genome sequence reveals characteristics suitable for biofuel production.</title>
        <authorList>
            <person name="Bogen C."/>
            <person name="Al-Dilaimi A."/>
            <person name="Albersmeier A."/>
            <person name="Wichmann J."/>
            <person name="Grundmann M."/>
            <person name="Rupp O."/>
            <person name="Lauersen K.J."/>
            <person name="Blifernez-Klassen O."/>
            <person name="Kalinowski J."/>
            <person name="Goesmann A."/>
            <person name="Mussgnug J.H."/>
            <person name="Kruse O."/>
        </authorList>
    </citation>
    <scope>NUCLEOTIDE SEQUENCE [LARGE SCALE GENOMIC DNA]</scope>
    <source>
        <strain evidence="12 13">SAG 48.87</strain>
    </source>
</reference>
<evidence type="ECO:0000256" key="6">
    <source>
        <dbReference type="ARBA" id="ARBA00022771"/>
    </source>
</evidence>
<evidence type="ECO:0000256" key="9">
    <source>
        <dbReference type="ARBA" id="ARBA00023136"/>
    </source>
</evidence>
<protein>
    <submittedName>
        <fullName evidence="12">E3 ubiquitin-protein ligase synoviolin</fullName>
        <ecNumber evidence="12">6.3.2.19</ecNumber>
    </submittedName>
</protein>
<evidence type="ECO:0000256" key="1">
    <source>
        <dbReference type="ARBA" id="ARBA00004370"/>
    </source>
</evidence>
<dbReference type="PANTHER" id="PTHR22763">
    <property type="entry name" value="RING ZINC FINGER PROTEIN"/>
    <property type="match status" value="1"/>
</dbReference>
<dbReference type="GO" id="GO:0043161">
    <property type="term" value="P:proteasome-mediated ubiquitin-dependent protein catabolic process"/>
    <property type="evidence" value="ECO:0007669"/>
    <property type="project" value="TreeGrafter"/>
</dbReference>
<evidence type="ECO:0000256" key="3">
    <source>
        <dbReference type="ARBA" id="ARBA00022679"/>
    </source>
</evidence>
<name>A0A0D2KBX6_9CHLO</name>
<evidence type="ECO:0000256" key="7">
    <source>
        <dbReference type="ARBA" id="ARBA00022833"/>
    </source>
</evidence>
<evidence type="ECO:0000256" key="8">
    <source>
        <dbReference type="ARBA" id="ARBA00022989"/>
    </source>
</evidence>
<dbReference type="GeneID" id="25732151"/>
<dbReference type="AlphaFoldDB" id="A0A0D2KBX6"/>
<organism evidence="12 13">
    <name type="scientific">Monoraphidium neglectum</name>
    <dbReference type="NCBI Taxonomy" id="145388"/>
    <lineage>
        <taxon>Eukaryota</taxon>
        <taxon>Viridiplantae</taxon>
        <taxon>Chlorophyta</taxon>
        <taxon>core chlorophytes</taxon>
        <taxon>Chlorophyceae</taxon>
        <taxon>CS clade</taxon>
        <taxon>Sphaeropleales</taxon>
        <taxon>Selenastraceae</taxon>
        <taxon>Monoraphidium</taxon>
    </lineage>
</organism>
<dbReference type="InterPro" id="IPR057992">
    <property type="entry name" value="TPR_SYVN1_N"/>
</dbReference>
<dbReference type="GO" id="GO:0036503">
    <property type="term" value="P:ERAD pathway"/>
    <property type="evidence" value="ECO:0007669"/>
    <property type="project" value="TreeGrafter"/>
</dbReference>
<keyword evidence="13" id="KW-1185">Reference proteome</keyword>
<evidence type="ECO:0000313" key="13">
    <source>
        <dbReference type="Proteomes" id="UP000054498"/>
    </source>
</evidence>
<dbReference type="KEGG" id="mng:MNEG_14575"/>
<dbReference type="OrthoDB" id="7759664at2759"/>
<dbReference type="RefSeq" id="XP_013892408.1">
    <property type="nucleotide sequence ID" value="XM_014036954.1"/>
</dbReference>
<sequence length="113" mass="12581">MISLRNYVVTSALVAAAVFYHAFATRRHFFPATLYLSTSKLAVAVVGNLSFATALCLYNLVIKVFLGSLREIELERVKEKLSSAIMETCLALTIFRCARAALARARTRVRPRV</sequence>
<proteinExistence type="predicted"/>
<gene>
    <name evidence="12" type="ORF">MNEG_14575</name>
</gene>
<dbReference type="STRING" id="145388.A0A0D2KBX6"/>
<dbReference type="EMBL" id="KK104810">
    <property type="protein sequence ID" value="KIY93388.1"/>
    <property type="molecule type" value="Genomic_DNA"/>
</dbReference>
<evidence type="ECO:0000256" key="5">
    <source>
        <dbReference type="ARBA" id="ARBA00022723"/>
    </source>
</evidence>
<evidence type="ECO:0000259" key="11">
    <source>
        <dbReference type="Pfam" id="PF25563"/>
    </source>
</evidence>
<feature type="transmembrane region" description="Helical" evidence="10">
    <location>
        <begin position="40"/>
        <end position="61"/>
    </location>
</feature>
<dbReference type="GO" id="GO:0012505">
    <property type="term" value="C:endomembrane system"/>
    <property type="evidence" value="ECO:0007669"/>
    <property type="project" value="UniProtKB-SubCell"/>
</dbReference>
<keyword evidence="6" id="KW-0863">Zinc-finger</keyword>
<evidence type="ECO:0000256" key="10">
    <source>
        <dbReference type="SAM" id="Phobius"/>
    </source>
</evidence>
<feature type="domain" description="E3 ubiquitin-protein ligase synoviolin-like TPR repeats" evidence="11">
    <location>
        <begin position="4"/>
        <end position="96"/>
    </location>
</feature>
<dbReference type="Proteomes" id="UP000054498">
    <property type="component" value="Unassembled WGS sequence"/>
</dbReference>
<keyword evidence="4 10" id="KW-0812">Transmembrane</keyword>
<keyword evidence="7" id="KW-0862">Zinc</keyword>
<keyword evidence="8 10" id="KW-1133">Transmembrane helix</keyword>
<dbReference type="PANTHER" id="PTHR22763:SF184">
    <property type="entry name" value="E3 UBIQUITIN-PROTEIN LIGASE SYNOVIOLIN"/>
    <property type="match status" value="1"/>
</dbReference>
<comment type="subcellular location">
    <subcellularLocation>
        <location evidence="1">Membrane</location>
    </subcellularLocation>
</comment>
<dbReference type="GO" id="GO:0008270">
    <property type="term" value="F:zinc ion binding"/>
    <property type="evidence" value="ECO:0007669"/>
    <property type="project" value="UniProtKB-KW"/>
</dbReference>
<keyword evidence="9 10" id="KW-0472">Membrane</keyword>
<evidence type="ECO:0000256" key="2">
    <source>
        <dbReference type="ARBA" id="ARBA00004906"/>
    </source>
</evidence>